<evidence type="ECO:0000313" key="11">
    <source>
        <dbReference type="EnsemblMetazoa" id="HelroP85402"/>
    </source>
</evidence>
<evidence type="ECO:0000256" key="6">
    <source>
        <dbReference type="ARBA" id="ARBA00023163"/>
    </source>
</evidence>
<dbReference type="Proteomes" id="UP000015101">
    <property type="component" value="Unassembled WGS sequence"/>
</dbReference>
<dbReference type="PANTHER" id="PTHR13345:SF13">
    <property type="entry name" value="MEDIATOR OF RNA POLYMERASE II TRANSCRIPTION SUBUNIT 10"/>
    <property type="match status" value="1"/>
</dbReference>
<dbReference type="HOGENOM" id="CLU_096169_3_0_1"/>
<keyword evidence="4 9" id="KW-0805">Transcription regulation</keyword>
<evidence type="ECO:0000313" key="12">
    <source>
        <dbReference type="Proteomes" id="UP000015101"/>
    </source>
</evidence>
<evidence type="ECO:0000256" key="9">
    <source>
        <dbReference type="RuleBase" id="RU364146"/>
    </source>
</evidence>
<dbReference type="OrthoDB" id="337270at2759"/>
<proteinExistence type="inferred from homology"/>
<dbReference type="EMBL" id="KB097336">
    <property type="protein sequence ID" value="ESN97621.1"/>
    <property type="molecule type" value="Genomic_DNA"/>
</dbReference>
<evidence type="ECO:0000256" key="2">
    <source>
        <dbReference type="ARBA" id="ARBA00005389"/>
    </source>
</evidence>
<dbReference type="AlphaFoldDB" id="T1G5W5"/>
<dbReference type="KEGG" id="hro:HELRODRAFT_85402"/>
<protein>
    <recommendedName>
        <fullName evidence="3 9">Mediator of RNA polymerase II transcription subunit 10</fullName>
    </recommendedName>
    <alternativeName>
        <fullName evidence="8 9">Mediator complex subunit 10</fullName>
    </alternativeName>
</protein>
<evidence type="ECO:0000256" key="5">
    <source>
        <dbReference type="ARBA" id="ARBA00023159"/>
    </source>
</evidence>
<keyword evidence="12" id="KW-1185">Reference proteome</keyword>
<keyword evidence="6 9" id="KW-0804">Transcription</keyword>
<organism evidence="11 12">
    <name type="scientific">Helobdella robusta</name>
    <name type="common">Californian leech</name>
    <dbReference type="NCBI Taxonomy" id="6412"/>
    <lineage>
        <taxon>Eukaryota</taxon>
        <taxon>Metazoa</taxon>
        <taxon>Spiralia</taxon>
        <taxon>Lophotrochozoa</taxon>
        <taxon>Annelida</taxon>
        <taxon>Clitellata</taxon>
        <taxon>Hirudinea</taxon>
        <taxon>Rhynchobdellida</taxon>
        <taxon>Glossiphoniidae</taxon>
        <taxon>Helobdella</taxon>
    </lineage>
</organism>
<evidence type="ECO:0000313" key="10">
    <source>
        <dbReference type="EMBL" id="ESN97621.1"/>
    </source>
</evidence>
<dbReference type="GO" id="GO:0003712">
    <property type="term" value="F:transcription coregulator activity"/>
    <property type="evidence" value="ECO:0007669"/>
    <property type="project" value="InterPro"/>
</dbReference>
<dbReference type="eggNOG" id="KOG3046">
    <property type="taxonomic scope" value="Eukaryota"/>
</dbReference>
<reference evidence="12" key="1">
    <citation type="submission" date="2012-12" db="EMBL/GenBank/DDBJ databases">
        <authorList>
            <person name="Hellsten U."/>
            <person name="Grimwood J."/>
            <person name="Chapman J.A."/>
            <person name="Shapiro H."/>
            <person name="Aerts A."/>
            <person name="Otillar R.P."/>
            <person name="Terry A.Y."/>
            <person name="Boore J.L."/>
            <person name="Simakov O."/>
            <person name="Marletaz F."/>
            <person name="Cho S.-J."/>
            <person name="Edsinger-Gonzales E."/>
            <person name="Havlak P."/>
            <person name="Kuo D.-H."/>
            <person name="Larsson T."/>
            <person name="Lv J."/>
            <person name="Arendt D."/>
            <person name="Savage R."/>
            <person name="Osoegawa K."/>
            <person name="de Jong P."/>
            <person name="Lindberg D.R."/>
            <person name="Seaver E.C."/>
            <person name="Weisblat D.A."/>
            <person name="Putnam N.H."/>
            <person name="Grigoriev I.V."/>
            <person name="Rokhsar D.S."/>
        </authorList>
    </citation>
    <scope>NUCLEOTIDE SEQUENCE</scope>
</reference>
<dbReference type="CTD" id="20216462"/>
<dbReference type="InParanoid" id="T1G5W5"/>
<gene>
    <name evidence="11" type="primary">20216462</name>
    <name evidence="9" type="synonym">MED10</name>
    <name evidence="10" type="ORF">HELRODRAFT_85402</name>
</gene>
<keyword evidence="5 9" id="KW-0010">Activator</keyword>
<evidence type="ECO:0000256" key="3">
    <source>
        <dbReference type="ARBA" id="ARBA00019617"/>
    </source>
</evidence>
<comment type="function">
    <text evidence="9">Component of the Mediator complex, a coactivator involved in the regulated transcription of nearly all RNA polymerase II-dependent genes. Mediator functions as a bridge to convey information from gene-specific regulatory proteins to the basal RNA polymerase II transcription machinery. Mediator is recruited to promoters by direct interactions with regulatory proteins and serves as a scaffold for the assembly of a functional preinitiation complex with RNA polymerase II and the general transcription factors.</text>
</comment>
<dbReference type="RefSeq" id="XP_009024289.1">
    <property type="nucleotide sequence ID" value="XM_009026041.1"/>
</dbReference>
<dbReference type="EnsemblMetazoa" id="HelroT85402">
    <property type="protein sequence ID" value="HelroP85402"/>
    <property type="gene ID" value="HelroG85402"/>
</dbReference>
<dbReference type="InterPro" id="IPR019145">
    <property type="entry name" value="Mediator_Med10"/>
</dbReference>
<evidence type="ECO:0000256" key="8">
    <source>
        <dbReference type="ARBA" id="ARBA00032004"/>
    </source>
</evidence>
<accession>T1G5W5</accession>
<dbReference type="GO" id="GO:0016592">
    <property type="term" value="C:mediator complex"/>
    <property type="evidence" value="ECO:0007669"/>
    <property type="project" value="InterPro"/>
</dbReference>
<comment type="subcellular location">
    <subcellularLocation>
        <location evidence="1 9">Nucleus</location>
    </subcellularLocation>
</comment>
<evidence type="ECO:0000256" key="1">
    <source>
        <dbReference type="ARBA" id="ARBA00004123"/>
    </source>
</evidence>
<evidence type="ECO:0000256" key="7">
    <source>
        <dbReference type="ARBA" id="ARBA00023242"/>
    </source>
</evidence>
<comment type="subunit">
    <text evidence="9">Component of the Mediator complex.</text>
</comment>
<dbReference type="GO" id="GO:0006357">
    <property type="term" value="P:regulation of transcription by RNA polymerase II"/>
    <property type="evidence" value="ECO:0007669"/>
    <property type="project" value="InterPro"/>
</dbReference>
<dbReference type="FunCoup" id="T1G5W5">
    <property type="interactions" value="1017"/>
</dbReference>
<dbReference type="EMBL" id="AMQM01006281">
    <property type="status" value="NOT_ANNOTATED_CDS"/>
    <property type="molecule type" value="Genomic_DNA"/>
</dbReference>
<dbReference type="OMA" id="QYQRAKM"/>
<keyword evidence="7 9" id="KW-0539">Nucleus</keyword>
<name>T1G5W5_HELRO</name>
<sequence length="138" mass="15894">MADSKFEPLEQQLEMFIENTRQIGISVADMQPQGQAVLNQKLHQLVIGLQEIDKLRSLVQDVQIPSDVFEYIDEGKNPQLYTKDCMEKSLAKNEEIKGKIEALKKFKSLLVVELSKVFPNEMAKYRQLRGDDRPVTEQ</sequence>
<dbReference type="PANTHER" id="PTHR13345">
    <property type="entry name" value="MEDIATOR OF RNA POLYMERASE II TRANSCRIPTION SUBUNIT 10"/>
    <property type="match status" value="1"/>
</dbReference>
<reference evidence="11" key="3">
    <citation type="submission" date="2015-06" db="UniProtKB">
        <authorList>
            <consortium name="EnsemblMetazoa"/>
        </authorList>
    </citation>
    <scope>IDENTIFICATION</scope>
</reference>
<dbReference type="STRING" id="6412.T1G5W5"/>
<evidence type="ECO:0000256" key="4">
    <source>
        <dbReference type="ARBA" id="ARBA00023015"/>
    </source>
</evidence>
<reference evidence="10 12" key="2">
    <citation type="journal article" date="2013" name="Nature">
        <title>Insights into bilaterian evolution from three spiralian genomes.</title>
        <authorList>
            <person name="Simakov O."/>
            <person name="Marletaz F."/>
            <person name="Cho S.J."/>
            <person name="Edsinger-Gonzales E."/>
            <person name="Havlak P."/>
            <person name="Hellsten U."/>
            <person name="Kuo D.H."/>
            <person name="Larsson T."/>
            <person name="Lv J."/>
            <person name="Arendt D."/>
            <person name="Savage R."/>
            <person name="Osoegawa K."/>
            <person name="de Jong P."/>
            <person name="Grimwood J."/>
            <person name="Chapman J.A."/>
            <person name="Shapiro H."/>
            <person name="Aerts A."/>
            <person name="Otillar R.P."/>
            <person name="Terry A.Y."/>
            <person name="Boore J.L."/>
            <person name="Grigoriev I.V."/>
            <person name="Lindberg D.R."/>
            <person name="Seaver E.C."/>
            <person name="Weisblat D.A."/>
            <person name="Putnam N.H."/>
            <person name="Rokhsar D.S."/>
        </authorList>
    </citation>
    <scope>NUCLEOTIDE SEQUENCE</scope>
</reference>
<dbReference type="Pfam" id="PF09748">
    <property type="entry name" value="Med10"/>
    <property type="match status" value="1"/>
</dbReference>
<dbReference type="GeneID" id="20216462"/>
<comment type="similarity">
    <text evidence="2 9">Belongs to the Mediator complex subunit 10 family.</text>
</comment>